<dbReference type="InterPro" id="IPR027786">
    <property type="entry name" value="Nse4/EID"/>
</dbReference>
<evidence type="ECO:0000259" key="9">
    <source>
        <dbReference type="Pfam" id="PF08743"/>
    </source>
</evidence>
<evidence type="ECO:0000256" key="6">
    <source>
        <dbReference type="ARBA" id="ARBA00023242"/>
    </source>
</evidence>
<dbReference type="PANTHER" id="PTHR16140:SF0">
    <property type="entry name" value="NON-STRUCTURAL MAINTENANCE OF CHROMOSOMES ELEMENT 4"/>
    <property type="match status" value="1"/>
</dbReference>
<keyword evidence="3 7" id="KW-0227">DNA damage</keyword>
<evidence type="ECO:0000256" key="7">
    <source>
        <dbReference type="RuleBase" id="RU365071"/>
    </source>
</evidence>
<accession>A0A7S4DXQ4</accession>
<evidence type="ECO:0000256" key="3">
    <source>
        <dbReference type="ARBA" id="ARBA00022763"/>
    </source>
</evidence>
<dbReference type="GO" id="GO:0006310">
    <property type="term" value="P:DNA recombination"/>
    <property type="evidence" value="ECO:0007669"/>
    <property type="project" value="UniProtKB-UniRule"/>
</dbReference>
<feature type="compositionally biased region" description="Basic and acidic residues" evidence="8">
    <location>
        <begin position="177"/>
        <end position="193"/>
    </location>
</feature>
<dbReference type="EMBL" id="HBIV01042212">
    <property type="protein sequence ID" value="CAE0677882.1"/>
    <property type="molecule type" value="Transcribed_RNA"/>
</dbReference>
<feature type="region of interest" description="Disordered" evidence="8">
    <location>
        <begin position="149"/>
        <end position="194"/>
    </location>
</feature>
<gene>
    <name evidence="10" type="ORF">LGLO00237_LOCUS29663</name>
</gene>
<keyword evidence="6 7" id="KW-0539">Nucleus</keyword>
<sequence length="303" mass="35319">MPAAQSRRSRRKKKLLDDSITHEDRQKTRKKIRDLHQRNREQRTELENIKNGLLIERFEEAEKLNEEEVHFPSEAMVELENQATLTEIADNGIKGRAQSVDITMDQFLNGLLDRFSDGEDSIDWTEVGKVGAEFLAAVPPTNFLSGQIKKDFVPRQQKQRSRQKKRKVDAPQTAPKEVQDADKEEKSHTEGRVHQLRKLMKRGAKEPVNLYRVIVNPDSFSQTVENLFDLSFLIKIGKVRIVMSDEEQGVPYVQYHDFTKLENADTIPKHQGIVKMDYKLYRACLEKYEIKDPFVRTRPMEQE</sequence>
<comment type="subcellular location">
    <subcellularLocation>
        <location evidence="1 7">Nucleus</location>
    </subcellularLocation>
</comment>
<protein>
    <recommendedName>
        <fullName evidence="7">Non-structural maintenance of chromosomes element 4</fullName>
    </recommendedName>
</protein>
<evidence type="ECO:0000256" key="1">
    <source>
        <dbReference type="ARBA" id="ARBA00004123"/>
    </source>
</evidence>
<dbReference type="GO" id="GO:0006281">
    <property type="term" value="P:DNA repair"/>
    <property type="evidence" value="ECO:0007669"/>
    <property type="project" value="UniProtKB-UniRule"/>
</dbReference>
<evidence type="ECO:0000256" key="4">
    <source>
        <dbReference type="ARBA" id="ARBA00023172"/>
    </source>
</evidence>
<dbReference type="AlphaFoldDB" id="A0A7S4DXQ4"/>
<feature type="compositionally biased region" description="Basic and acidic residues" evidence="8">
    <location>
        <begin position="34"/>
        <end position="43"/>
    </location>
</feature>
<feature type="compositionally biased region" description="Basic residues" evidence="8">
    <location>
        <begin position="157"/>
        <end position="167"/>
    </location>
</feature>
<evidence type="ECO:0000256" key="5">
    <source>
        <dbReference type="ARBA" id="ARBA00023204"/>
    </source>
</evidence>
<feature type="region of interest" description="Disordered" evidence="8">
    <location>
        <begin position="1"/>
        <end position="43"/>
    </location>
</feature>
<feature type="domain" description="Non-structural maintenance of chromosome element 4 C-terminal" evidence="9">
    <location>
        <begin position="207"/>
        <end position="294"/>
    </location>
</feature>
<evidence type="ECO:0000313" key="10">
    <source>
        <dbReference type="EMBL" id="CAE0677882.1"/>
    </source>
</evidence>
<organism evidence="10">
    <name type="scientific">Lotharella globosa</name>
    <dbReference type="NCBI Taxonomy" id="91324"/>
    <lineage>
        <taxon>Eukaryota</taxon>
        <taxon>Sar</taxon>
        <taxon>Rhizaria</taxon>
        <taxon>Cercozoa</taxon>
        <taxon>Chlorarachniophyceae</taxon>
        <taxon>Lotharella</taxon>
    </lineage>
</organism>
<keyword evidence="5 7" id="KW-0234">DNA repair</keyword>
<evidence type="ECO:0000256" key="8">
    <source>
        <dbReference type="SAM" id="MobiDB-lite"/>
    </source>
</evidence>
<dbReference type="Pfam" id="PF08743">
    <property type="entry name" value="Nse4_C"/>
    <property type="match status" value="1"/>
</dbReference>
<comment type="subunit">
    <text evidence="7">Component of the SMC5-SMC6 complex.</text>
</comment>
<proteinExistence type="inferred from homology"/>
<feature type="compositionally biased region" description="Basic and acidic residues" evidence="8">
    <location>
        <begin position="15"/>
        <end position="26"/>
    </location>
</feature>
<comment type="similarity">
    <text evidence="2 7">Belongs to the NSE4 family.</text>
</comment>
<evidence type="ECO:0000256" key="2">
    <source>
        <dbReference type="ARBA" id="ARBA00008997"/>
    </source>
</evidence>
<keyword evidence="4 7" id="KW-0233">DNA recombination</keyword>
<dbReference type="GO" id="GO:0005634">
    <property type="term" value="C:nucleus"/>
    <property type="evidence" value="ECO:0007669"/>
    <property type="project" value="UniProtKB-SubCell"/>
</dbReference>
<reference evidence="10" key="1">
    <citation type="submission" date="2021-01" db="EMBL/GenBank/DDBJ databases">
        <authorList>
            <person name="Corre E."/>
            <person name="Pelletier E."/>
            <person name="Niang G."/>
            <person name="Scheremetjew M."/>
            <person name="Finn R."/>
            <person name="Kale V."/>
            <person name="Holt S."/>
            <person name="Cochrane G."/>
            <person name="Meng A."/>
            <person name="Brown T."/>
            <person name="Cohen L."/>
        </authorList>
    </citation>
    <scope>NUCLEOTIDE SEQUENCE</scope>
    <source>
        <strain evidence="10">CCCM811</strain>
    </source>
</reference>
<comment type="function">
    <text evidence="7">Component of the SMC5-SMC6 complex, that promotes sister chromatid alignment after DNA damage and facilitates double-stranded DNA breaks (DSBs) repair via homologous recombination between sister chromatids.</text>
</comment>
<dbReference type="GO" id="GO:0030915">
    <property type="term" value="C:Smc5-Smc6 complex"/>
    <property type="evidence" value="ECO:0007669"/>
    <property type="project" value="UniProtKB-UniRule"/>
</dbReference>
<dbReference type="PANTHER" id="PTHR16140">
    <property type="entry name" value="NON-STRUCTURAL MAINTENANCE OF CHROMOSOMES ELEMENT 4"/>
    <property type="match status" value="1"/>
</dbReference>
<dbReference type="InterPro" id="IPR014854">
    <property type="entry name" value="Nse4_C"/>
</dbReference>
<name>A0A7S4DXQ4_9EUKA</name>